<dbReference type="Proteomes" id="UP000007962">
    <property type="component" value="Chromosome"/>
</dbReference>
<organism evidence="1 2">
    <name type="scientific">Beutenbergia cavernae (strain ATCC BAA-8 / DSM 12333 / CCUG 43141 / JCM 11478 / NBRC 16432 / NCIMB 13614 / HKI 0122)</name>
    <dbReference type="NCBI Taxonomy" id="471853"/>
    <lineage>
        <taxon>Bacteria</taxon>
        <taxon>Bacillati</taxon>
        <taxon>Actinomycetota</taxon>
        <taxon>Actinomycetes</taxon>
        <taxon>Micrococcales</taxon>
        <taxon>Beutenbergiaceae</taxon>
        <taxon>Beutenbergia</taxon>
    </lineage>
</organism>
<gene>
    <name evidence="1" type="ordered locus">Bcav_2680</name>
</gene>
<proteinExistence type="predicted"/>
<dbReference type="AlphaFoldDB" id="C5BXP2"/>
<accession>C5BXP2</accession>
<dbReference type="EMBL" id="CP001618">
    <property type="protein sequence ID" value="ACQ80925.1"/>
    <property type="molecule type" value="Genomic_DNA"/>
</dbReference>
<dbReference type="HOGENOM" id="CLU_1892092_0_0_11"/>
<dbReference type="KEGG" id="bcv:Bcav_2680"/>
<protein>
    <recommendedName>
        <fullName evidence="3">Lipoprotein</fullName>
    </recommendedName>
</protein>
<reference evidence="1 2" key="1">
    <citation type="journal article" date="2009" name="Stand. Genomic Sci.">
        <title>Complete genome sequence of Beutenbergia cavernae type strain (HKI 0122).</title>
        <authorList>
            <person name="Land M."/>
            <person name="Pukall R."/>
            <person name="Abt B."/>
            <person name="Goker M."/>
            <person name="Rohde M."/>
            <person name="Glavina Del Rio T."/>
            <person name="Tice H."/>
            <person name="Copeland A."/>
            <person name="Cheng J.F."/>
            <person name="Lucas S."/>
            <person name="Chen F."/>
            <person name="Nolan M."/>
            <person name="Bruce D."/>
            <person name="Goodwin L."/>
            <person name="Pitluck S."/>
            <person name="Ivanova N."/>
            <person name="Mavromatis K."/>
            <person name="Ovchinnikova G."/>
            <person name="Pati A."/>
            <person name="Chen A."/>
            <person name="Palaniappan K."/>
            <person name="Hauser L."/>
            <person name="Chang Y.J."/>
            <person name="Jefferies C.C."/>
            <person name="Saunders E."/>
            <person name="Brettin T."/>
            <person name="Detter J.C."/>
            <person name="Han C."/>
            <person name="Chain P."/>
            <person name="Bristow J."/>
            <person name="Eisen J.A."/>
            <person name="Markowitz V."/>
            <person name="Hugenholtz P."/>
            <person name="Kyrpides N.C."/>
            <person name="Klenk H.P."/>
            <person name="Lapidus A."/>
        </authorList>
    </citation>
    <scope>NUCLEOTIDE SEQUENCE [LARGE SCALE GENOMIC DNA]</scope>
    <source>
        <strain evidence="2">ATCC BAA-8 / DSM 12333 / NBRC 16432</strain>
    </source>
</reference>
<evidence type="ECO:0000313" key="1">
    <source>
        <dbReference type="EMBL" id="ACQ80925.1"/>
    </source>
</evidence>
<dbReference type="STRING" id="471853.Bcav_2680"/>
<dbReference type="eggNOG" id="ENOG50339JF">
    <property type="taxonomic scope" value="Bacteria"/>
</dbReference>
<keyword evidence="2" id="KW-1185">Reference proteome</keyword>
<evidence type="ECO:0008006" key="3">
    <source>
        <dbReference type="Google" id="ProtNLM"/>
    </source>
</evidence>
<name>C5BXP2_BEUC1</name>
<sequence>MKPVAERLPSTYRRGIRSTAGRVSAMNRATRRATGSVIGALLAVISTACSDPGDLAIQNNGPGDVVVSTGDEETTVTADGGVLLLDYGCTPGDVTVTFASGPDVVLPGPVCPDQRIVVGDGTATLQPASAGDDA</sequence>
<evidence type="ECO:0000313" key="2">
    <source>
        <dbReference type="Proteomes" id="UP000007962"/>
    </source>
</evidence>